<dbReference type="Proteomes" id="UP000656813">
    <property type="component" value="Unassembled WGS sequence"/>
</dbReference>
<evidence type="ECO:0000256" key="6">
    <source>
        <dbReference type="RuleBase" id="RU003355"/>
    </source>
</evidence>
<feature type="active site" description="Charge relay system" evidence="5">
    <location>
        <position position="245"/>
    </location>
</feature>
<dbReference type="InterPro" id="IPR023828">
    <property type="entry name" value="Peptidase_S8_Ser-AS"/>
</dbReference>
<reference evidence="8" key="1">
    <citation type="journal article" date="2014" name="Int. J. Syst. Evol. Microbiol.">
        <title>Complete genome sequence of Corynebacterium casei LMG S-19264T (=DSM 44701T), isolated from a smear-ripened cheese.</title>
        <authorList>
            <consortium name="US DOE Joint Genome Institute (JGI-PGF)"/>
            <person name="Walter F."/>
            <person name="Albersmeier A."/>
            <person name="Kalinowski J."/>
            <person name="Ruckert C."/>
        </authorList>
    </citation>
    <scope>NUCLEOTIDE SEQUENCE</scope>
    <source>
        <strain evidence="8">CGMCC 1.12777</strain>
    </source>
</reference>
<dbReference type="Pfam" id="PF00082">
    <property type="entry name" value="Peptidase_S8"/>
    <property type="match status" value="1"/>
</dbReference>
<comment type="caution">
    <text evidence="8">The sequence shown here is derived from an EMBL/GenBank/DDBJ whole genome shotgun (WGS) entry which is preliminary data.</text>
</comment>
<feature type="active site" description="Charge relay system" evidence="5">
    <location>
        <position position="82"/>
    </location>
</feature>
<dbReference type="Gene3D" id="3.40.50.200">
    <property type="entry name" value="Peptidase S8/S53 domain"/>
    <property type="match status" value="1"/>
</dbReference>
<dbReference type="SUPFAM" id="SSF52743">
    <property type="entry name" value="Subtilisin-like"/>
    <property type="match status" value="1"/>
</dbReference>
<keyword evidence="9" id="KW-1185">Reference proteome</keyword>
<keyword evidence="3 5" id="KW-0378">Hydrolase</keyword>
<feature type="active site" description="Charge relay system" evidence="5">
    <location>
        <position position="50"/>
    </location>
</feature>
<dbReference type="InterPro" id="IPR015500">
    <property type="entry name" value="Peptidase_S8_subtilisin-rel"/>
</dbReference>
<protein>
    <submittedName>
        <fullName evidence="8">Serine protease</fullName>
    </submittedName>
</protein>
<dbReference type="GO" id="GO:0004252">
    <property type="term" value="F:serine-type endopeptidase activity"/>
    <property type="evidence" value="ECO:0007669"/>
    <property type="project" value="UniProtKB-UniRule"/>
</dbReference>
<dbReference type="PANTHER" id="PTHR43399">
    <property type="entry name" value="SUBTILISIN-RELATED"/>
    <property type="match status" value="1"/>
</dbReference>
<proteinExistence type="inferred from homology"/>
<dbReference type="PROSITE" id="PS00137">
    <property type="entry name" value="SUBTILASE_HIS"/>
    <property type="match status" value="1"/>
</dbReference>
<keyword evidence="4 5" id="KW-0720">Serine protease</keyword>
<keyword evidence="2 5" id="KW-0645">Protease</keyword>
<accession>A0A8J3EMK2</accession>
<evidence type="ECO:0000256" key="4">
    <source>
        <dbReference type="ARBA" id="ARBA00022825"/>
    </source>
</evidence>
<dbReference type="PROSITE" id="PS00136">
    <property type="entry name" value="SUBTILASE_ASP"/>
    <property type="match status" value="1"/>
</dbReference>
<dbReference type="EMBL" id="BMFV01000019">
    <property type="protein sequence ID" value="GGH83848.1"/>
    <property type="molecule type" value="Genomic_DNA"/>
</dbReference>
<dbReference type="InterPro" id="IPR036852">
    <property type="entry name" value="Peptidase_S8/S53_dom_sf"/>
</dbReference>
<evidence type="ECO:0000256" key="1">
    <source>
        <dbReference type="ARBA" id="ARBA00011073"/>
    </source>
</evidence>
<dbReference type="InterPro" id="IPR022398">
    <property type="entry name" value="Peptidase_S8_His-AS"/>
</dbReference>
<dbReference type="AlphaFoldDB" id="A0A8J3EMK2"/>
<reference evidence="8" key="2">
    <citation type="submission" date="2020-09" db="EMBL/GenBank/DDBJ databases">
        <authorList>
            <person name="Sun Q."/>
            <person name="Zhou Y."/>
        </authorList>
    </citation>
    <scope>NUCLEOTIDE SEQUENCE</scope>
    <source>
        <strain evidence="8">CGMCC 1.12777</strain>
    </source>
</reference>
<sequence length="318" mass="34119">MKQLIPHTVVKVMEKSEAQDYIPEGITMIHAPEVWDQTQQGQGAVIAVIDTGIDKDHPDLKTQIIGGRDFTGTGDFDDDNGHGTHVSGTILAAANGQGVAGVAPKAKVLALKALDAQGSGEESWINAALRYAINWTGPQGEKVNIISMSLGGPADPQEHRLIQRAVQNNILVVCAAGNSGDGNPNTDEQSYPGAYPEVVEVGAVDFQRNIADFSNTNSEIDLVAPGVNIISCYPGGRYAQMSGTSMATPHVSGAAALLRHNLQDKSERKLYAELIKHTTDLGLSRNAQGNGVLDLVGETRQQPRKRSPLWNCLKRFFY</sequence>
<feature type="domain" description="Peptidase S8/S53" evidence="7">
    <location>
        <begin position="41"/>
        <end position="291"/>
    </location>
</feature>
<gene>
    <name evidence="8" type="ORF">GCM10007096_25560</name>
</gene>
<evidence type="ECO:0000313" key="9">
    <source>
        <dbReference type="Proteomes" id="UP000656813"/>
    </source>
</evidence>
<evidence type="ECO:0000313" key="8">
    <source>
        <dbReference type="EMBL" id="GGH83848.1"/>
    </source>
</evidence>
<comment type="similarity">
    <text evidence="1 5 6">Belongs to the peptidase S8 family.</text>
</comment>
<dbReference type="InterPro" id="IPR000209">
    <property type="entry name" value="Peptidase_S8/S53_dom"/>
</dbReference>
<evidence type="ECO:0000256" key="2">
    <source>
        <dbReference type="ARBA" id="ARBA00022670"/>
    </source>
</evidence>
<evidence type="ECO:0000259" key="7">
    <source>
        <dbReference type="Pfam" id="PF00082"/>
    </source>
</evidence>
<name>A0A8J3EMK2_9BACL</name>
<dbReference type="GO" id="GO:0006508">
    <property type="term" value="P:proteolysis"/>
    <property type="evidence" value="ECO:0007669"/>
    <property type="project" value="UniProtKB-KW"/>
</dbReference>
<dbReference type="InterPro" id="IPR023827">
    <property type="entry name" value="Peptidase_S8_Asp-AS"/>
</dbReference>
<dbReference type="PROSITE" id="PS51892">
    <property type="entry name" value="SUBTILASE"/>
    <property type="match status" value="1"/>
</dbReference>
<dbReference type="InterPro" id="IPR034202">
    <property type="entry name" value="Subtilisin_Carlsberg-like"/>
</dbReference>
<evidence type="ECO:0000256" key="3">
    <source>
        <dbReference type="ARBA" id="ARBA00022801"/>
    </source>
</evidence>
<dbReference type="PROSITE" id="PS00138">
    <property type="entry name" value="SUBTILASE_SER"/>
    <property type="match status" value="1"/>
</dbReference>
<evidence type="ECO:0000256" key="5">
    <source>
        <dbReference type="PROSITE-ProRule" id="PRU01240"/>
    </source>
</evidence>
<organism evidence="8 9">
    <name type="scientific">Pullulanibacillus pueri</name>
    <dbReference type="NCBI Taxonomy" id="1437324"/>
    <lineage>
        <taxon>Bacteria</taxon>
        <taxon>Bacillati</taxon>
        <taxon>Bacillota</taxon>
        <taxon>Bacilli</taxon>
        <taxon>Bacillales</taxon>
        <taxon>Sporolactobacillaceae</taxon>
        <taxon>Pullulanibacillus</taxon>
    </lineage>
</organism>
<dbReference type="InterPro" id="IPR051048">
    <property type="entry name" value="Peptidase_S8/S53_subtilisin"/>
</dbReference>
<dbReference type="PANTHER" id="PTHR43399:SF4">
    <property type="entry name" value="CELL WALL-ASSOCIATED PROTEASE"/>
    <property type="match status" value="1"/>
</dbReference>
<dbReference type="CDD" id="cd07477">
    <property type="entry name" value="Peptidases_S8_Subtilisin_subset"/>
    <property type="match status" value="1"/>
</dbReference>
<dbReference type="PRINTS" id="PR00723">
    <property type="entry name" value="SUBTILISIN"/>
</dbReference>